<dbReference type="KEGG" id="rue:DT065_15090"/>
<keyword evidence="1" id="KW-0812">Transmembrane</keyword>
<gene>
    <name evidence="2" type="ORF">DT065_15090</name>
</gene>
<keyword evidence="1" id="KW-1133">Transmembrane helix</keyword>
<name>A0A345C1W2_9BACI</name>
<keyword evidence="3" id="KW-1185">Reference proteome</keyword>
<evidence type="ECO:0000256" key="1">
    <source>
        <dbReference type="SAM" id="Phobius"/>
    </source>
</evidence>
<feature type="transmembrane region" description="Helical" evidence="1">
    <location>
        <begin position="96"/>
        <end position="114"/>
    </location>
</feature>
<keyword evidence="1" id="KW-0472">Membrane</keyword>
<feature type="transmembrane region" description="Helical" evidence="1">
    <location>
        <begin position="70"/>
        <end position="89"/>
    </location>
</feature>
<sequence length="115" mass="12783">MGTVSVTGALLIITGWFALVEYDKFNEAEKREILQGIKKSPLKIATIALMPVGILVNIIGGFVFSPMTMIIGSSMIFLQAIIVSILFWNRTRWKSILLLVVVIGLGIFIYVPLWL</sequence>
<dbReference type="Proteomes" id="UP000252100">
    <property type="component" value="Chromosome"/>
</dbReference>
<dbReference type="EMBL" id="CP031092">
    <property type="protein sequence ID" value="AXF57193.1"/>
    <property type="molecule type" value="Genomic_DNA"/>
</dbReference>
<dbReference type="RefSeq" id="WP_114374786.1">
    <property type="nucleotide sequence ID" value="NZ_CP031092.1"/>
</dbReference>
<dbReference type="AlphaFoldDB" id="A0A345C1W2"/>
<feature type="transmembrane region" description="Helical" evidence="1">
    <location>
        <begin position="6"/>
        <end position="23"/>
    </location>
</feature>
<evidence type="ECO:0000313" key="2">
    <source>
        <dbReference type="EMBL" id="AXF57193.1"/>
    </source>
</evidence>
<accession>A0A345C1W2</accession>
<evidence type="ECO:0000313" key="3">
    <source>
        <dbReference type="Proteomes" id="UP000252100"/>
    </source>
</evidence>
<proteinExistence type="predicted"/>
<reference evidence="2 3" key="1">
    <citation type="journal article" date="2018" name="J. Microbiol.">
        <title>Salicibibacter kimchii gen. nov., sp. nov., a moderately halophilic and alkalitolerant bacterium in the family Bacillaceae, isolated from kimchi.</title>
        <authorList>
            <person name="Jang J.Y."/>
            <person name="Oh Y.J."/>
            <person name="Lim S.K."/>
            <person name="Park H.K."/>
            <person name="Lee C."/>
            <person name="Kim J.Y."/>
            <person name="Lee M.A."/>
            <person name="Choi H.J."/>
        </authorList>
    </citation>
    <scope>NUCLEOTIDE SEQUENCE [LARGE SCALE GENOMIC DNA]</scope>
    <source>
        <strain evidence="2 3">NKC1-1</strain>
    </source>
</reference>
<protein>
    <submittedName>
        <fullName evidence="2">Uncharacterized protein</fullName>
    </submittedName>
</protein>
<organism evidence="2 3">
    <name type="scientific">Salicibibacter kimchii</name>
    <dbReference type="NCBI Taxonomy" id="2099786"/>
    <lineage>
        <taxon>Bacteria</taxon>
        <taxon>Bacillati</taxon>
        <taxon>Bacillota</taxon>
        <taxon>Bacilli</taxon>
        <taxon>Bacillales</taxon>
        <taxon>Bacillaceae</taxon>
        <taxon>Salicibibacter</taxon>
    </lineage>
</organism>
<dbReference type="OrthoDB" id="2968460at2"/>
<feature type="transmembrane region" description="Helical" evidence="1">
    <location>
        <begin position="44"/>
        <end position="64"/>
    </location>
</feature>